<evidence type="ECO:0000259" key="1">
    <source>
        <dbReference type="Pfam" id="PF13403"/>
    </source>
</evidence>
<dbReference type="Pfam" id="PF13403">
    <property type="entry name" value="Hint_2"/>
    <property type="match status" value="1"/>
</dbReference>
<keyword evidence="3" id="KW-1185">Reference proteome</keyword>
<dbReference type="Proteomes" id="UP001523543">
    <property type="component" value="Unassembled WGS sequence"/>
</dbReference>
<dbReference type="InterPro" id="IPR028992">
    <property type="entry name" value="Hedgehog/Intein_dom"/>
</dbReference>
<proteinExistence type="predicted"/>
<gene>
    <name evidence="2" type="ORF">NKW54_03040</name>
</gene>
<dbReference type="RefSeq" id="WP_253549484.1">
    <property type="nucleotide sequence ID" value="NZ_JAMYZR010000002.1"/>
</dbReference>
<organism evidence="2 3">
    <name type="scientific">Acetobacter cerevisiae</name>
    <dbReference type="NCBI Taxonomy" id="178900"/>
    <lineage>
        <taxon>Bacteria</taxon>
        <taxon>Pseudomonadati</taxon>
        <taxon>Pseudomonadota</taxon>
        <taxon>Alphaproteobacteria</taxon>
        <taxon>Acetobacterales</taxon>
        <taxon>Acetobacteraceae</taxon>
        <taxon>Acetobacter</taxon>
    </lineage>
</organism>
<name>A0ABT1ESI2_9PROT</name>
<dbReference type="NCBIfam" id="TIGR04415">
    <property type="entry name" value="O_hepto_targRPT"/>
    <property type="match status" value="2"/>
</dbReference>
<dbReference type="InterPro" id="IPR012332">
    <property type="entry name" value="Autotransporter_pectin_lyase_C"/>
</dbReference>
<evidence type="ECO:0000313" key="3">
    <source>
        <dbReference type="Proteomes" id="UP001523543"/>
    </source>
</evidence>
<protein>
    <submittedName>
        <fullName evidence="2">Hint domain-containing protein</fullName>
    </submittedName>
</protein>
<comment type="caution">
    <text evidence="2">The sequence shown here is derived from an EMBL/GenBank/DDBJ whole genome shotgun (WGS) entry which is preliminary data.</text>
</comment>
<dbReference type="Gene3D" id="2.160.20.20">
    <property type="match status" value="2"/>
</dbReference>
<dbReference type="EMBL" id="JAMYZR010000002">
    <property type="protein sequence ID" value="MCP1244915.1"/>
    <property type="molecule type" value="Genomic_DNA"/>
</dbReference>
<dbReference type="InterPro" id="IPR030930">
    <property type="entry name" value="AIDA"/>
</dbReference>
<evidence type="ECO:0000313" key="2">
    <source>
        <dbReference type="EMBL" id="MCP1244915.1"/>
    </source>
</evidence>
<accession>A0ABT1ESI2</accession>
<reference evidence="2 3" key="1">
    <citation type="submission" date="2022-06" db="EMBL/GenBank/DDBJ databases">
        <title>Acetobacer genomes from food samples.</title>
        <authorList>
            <person name="Sombolestani A."/>
        </authorList>
    </citation>
    <scope>NUCLEOTIDE SEQUENCE [LARGE SCALE GENOMIC DNA]</scope>
    <source>
        <strain evidence="2 3">R-83281</strain>
    </source>
</reference>
<dbReference type="InterPro" id="IPR036844">
    <property type="entry name" value="Hint_dom_sf"/>
</dbReference>
<feature type="domain" description="Hedgehog/Intein (Hint)" evidence="1">
    <location>
        <begin position="739"/>
        <end position="880"/>
    </location>
</feature>
<sequence length="1094" mass="110729">MNDILSDTTIGGDASNATTWNGGTVQSGVGLFVSAGGIASNVSAGSGGYIDVYNSGSAVSTYLFGGDSKDNIAATLNVLSGGQASFTSAVDGANILVSAGGTTSGDVAGTGGQETVWGSAVDLTVDAGHAYLSNGGNGTNWTAGNGGWIGIYNGATLNGLTVSGTNTYADISGGQVSNVAATDGGIVQIEKGVTVSVLSAVSGGAIQVSAGGIAQSAVIETKGVMDVHGGGSSLSATLEADDATLNLSGGAASLTILSAGAVNVYTGGDLTDTTVQSGIINLSGGSATVVSATNGSGGINVFDGGHLTSASLQSGGYVHISAGGTATSDIVQSGGTEYVDDGGTSISAQILTSNANIIVSAGGLASDAKIISGYGTVYDSGTMNGGSIQSGIITVSGGLVSGIVADNSGGFDVSGGSVSALNINTGGFINLYENGAAANITGSGSNLTNGNGGVSVFGGTLSNASFQDGSTLTVSKGAVSDVTLASNGHGFITSATVESATISGGTMVLYSGAITSNSVLTGNSTVPNGQSQAFEAISAGASSYNATFNNAAAEYVSKGGVSISATINDGSYAYAYAGGTLSDLTINNTASAIVSAGGQLTGATVNNGGYVSIESGGTLSGTLSLQSGGQASIYSNAGGTIVMDGEKNTGLVISGLSYGGIVNTVISGFDGAASGDSDGIVLDGVKDGDVVGIAYDSGDANRVWINLKNGHAIGLEIDKASILGNSLVVGTDGNLIYEVCFLSGSMIRTSAGDVAVENLTIGHDVVTFDWKNNKHVTRPVVWVGKAQATVRTDLQDDEAGYPVRILKDAIAEGVPYKDMLITAEHCLFFEGKFVPARMLVNGVSIFYDKSITSYDYYHVETEQHSVITADGMLTECYLDTGNRASFRQEGTVVRLGGKKRTWADHAAAPLCVERSFVEPLFRAVELRKNSVAGRCVQMEDIETTLDPDLHLITDTGTILRSMRHKGQQYSFMLPPETKSVRLVSRASRPADVVGPFVDDRRCMGVAVADVRLLCAREQFAITSHLQAEKPEGWYESDETDCAWTNGNAVLPLGDYLTRGKMGILSVTIRAAGPYLVLPRQAVETMSVLPDFQIF</sequence>
<dbReference type="SUPFAM" id="SSF51294">
    <property type="entry name" value="Hedgehog/intein (Hint) domain"/>
    <property type="match status" value="1"/>
</dbReference>